<organism evidence="1 2">
    <name type="scientific">Cuscuta australis</name>
    <dbReference type="NCBI Taxonomy" id="267555"/>
    <lineage>
        <taxon>Eukaryota</taxon>
        <taxon>Viridiplantae</taxon>
        <taxon>Streptophyta</taxon>
        <taxon>Embryophyta</taxon>
        <taxon>Tracheophyta</taxon>
        <taxon>Spermatophyta</taxon>
        <taxon>Magnoliopsida</taxon>
        <taxon>eudicotyledons</taxon>
        <taxon>Gunneridae</taxon>
        <taxon>Pentapetalae</taxon>
        <taxon>asterids</taxon>
        <taxon>lamiids</taxon>
        <taxon>Solanales</taxon>
        <taxon>Convolvulaceae</taxon>
        <taxon>Cuscuteae</taxon>
        <taxon>Cuscuta</taxon>
        <taxon>Cuscuta subgen. Grammica</taxon>
        <taxon>Cuscuta sect. Cleistogrammica</taxon>
    </lineage>
</organism>
<dbReference type="Proteomes" id="UP000249390">
    <property type="component" value="Unassembled WGS sequence"/>
</dbReference>
<sequence>MKKKRETPKFRRCSIIDTLGSTTNQSETNSMTLQLMVIQPLRNVMMRIDGTKMMKLKVMNLKM</sequence>
<evidence type="ECO:0000313" key="2">
    <source>
        <dbReference type="Proteomes" id="UP000249390"/>
    </source>
</evidence>
<evidence type="ECO:0000313" key="1">
    <source>
        <dbReference type="EMBL" id="RAL49173.1"/>
    </source>
</evidence>
<accession>A0A328DYE5</accession>
<protein>
    <submittedName>
        <fullName evidence="1">Uncharacterized protein</fullName>
    </submittedName>
</protein>
<keyword evidence="2" id="KW-1185">Reference proteome</keyword>
<name>A0A328DYE5_9ASTE</name>
<gene>
    <name evidence="1" type="ORF">DM860_017817</name>
</gene>
<reference evidence="1 2" key="1">
    <citation type="submission" date="2018-06" db="EMBL/GenBank/DDBJ databases">
        <title>The Genome of Cuscuta australis (Dodder) Provides Insight into the Evolution of Plant Parasitism.</title>
        <authorList>
            <person name="Liu H."/>
        </authorList>
    </citation>
    <scope>NUCLEOTIDE SEQUENCE [LARGE SCALE GENOMIC DNA]</scope>
    <source>
        <strain evidence="2">cv. Yunnan</strain>
        <tissue evidence="1">Vines</tissue>
    </source>
</reference>
<dbReference type="AlphaFoldDB" id="A0A328DYE5"/>
<dbReference type="EMBL" id="NQVE01000090">
    <property type="protein sequence ID" value="RAL49173.1"/>
    <property type="molecule type" value="Genomic_DNA"/>
</dbReference>
<proteinExistence type="predicted"/>
<comment type="caution">
    <text evidence="1">The sequence shown here is derived from an EMBL/GenBank/DDBJ whole genome shotgun (WGS) entry which is preliminary data.</text>
</comment>